<keyword evidence="5" id="KW-0663">Pyridoxal phosphate</keyword>
<dbReference type="Gene3D" id="3.40.640.10">
    <property type="entry name" value="Type I PLP-dependent aspartate aminotransferase-like (Major domain)"/>
    <property type="match status" value="1"/>
</dbReference>
<dbReference type="InterPro" id="IPR000192">
    <property type="entry name" value="Aminotrans_V_dom"/>
</dbReference>
<keyword evidence="6" id="KW-0408">Iron</keyword>
<dbReference type="EMBL" id="JAJTWU010000008">
    <property type="protein sequence ID" value="MCE4556780.1"/>
    <property type="molecule type" value="Genomic_DNA"/>
</dbReference>
<comment type="caution">
    <text evidence="10">The sequence shown here is derived from an EMBL/GenBank/DDBJ whole genome shotgun (WGS) entry which is preliminary data.</text>
</comment>
<dbReference type="Pfam" id="PF00266">
    <property type="entry name" value="Aminotran_5"/>
    <property type="match status" value="1"/>
</dbReference>
<reference evidence="10 11" key="1">
    <citation type="submission" date="2021-12" db="EMBL/GenBank/DDBJ databases">
        <title>Genome seq of P8.</title>
        <authorList>
            <person name="Seo T."/>
        </authorList>
    </citation>
    <scope>NUCLEOTIDE SEQUENCE [LARGE SCALE GENOMIC DNA]</scope>
    <source>
        <strain evidence="10 11">P8</strain>
    </source>
</reference>
<comment type="similarity">
    <text evidence="2">Belongs to the class-V pyridoxal-phosphate-dependent aminotransferase family. NifS/IscS subfamily.</text>
</comment>
<evidence type="ECO:0000256" key="1">
    <source>
        <dbReference type="ARBA" id="ARBA00001933"/>
    </source>
</evidence>
<keyword evidence="3" id="KW-0808">Transferase</keyword>
<sequence>MTYFDHNATTQPCAEAIEEMQDALVKLWANPSSTHAAGQAARSALADARTRVARFLGCQGAELVFTSGATEANHMAILGGLALGRVRGRQRVVLSAVEHPGLLALAARLRAEGVVVDMIPVHRDGSLDLQAADRLIGDDVALVSVMGANNETGVCMPLDELALRAHAAGALLHVDATQLIGKSLRRFDTSGADLWSTSAHKLHGPKGVGALVVRKGLALPALLSGRQERQRRGGTENLPGILGFAAAAERASLTLAADIAHMQGLQERLERGLLALSPQVHLYGEGRARLPNTTLLRFGTLDADLVLTRLERGGVLASSGAACSAGGTQPSHVLLAMGESPEQAKAGIRLSTGRDTTVDDVDRCVAVVTAQLLPLLAEEAVATP</sequence>
<evidence type="ECO:0000256" key="4">
    <source>
        <dbReference type="ARBA" id="ARBA00022723"/>
    </source>
</evidence>
<accession>A0ABS8XZU7</accession>
<organism evidence="10 11">
    <name type="scientific">Pelomonas cellulosilytica</name>
    <dbReference type="NCBI Taxonomy" id="2906762"/>
    <lineage>
        <taxon>Bacteria</taxon>
        <taxon>Pseudomonadati</taxon>
        <taxon>Pseudomonadota</taxon>
        <taxon>Betaproteobacteria</taxon>
        <taxon>Burkholderiales</taxon>
        <taxon>Sphaerotilaceae</taxon>
        <taxon>Roseateles</taxon>
    </lineage>
</organism>
<evidence type="ECO:0000256" key="8">
    <source>
        <dbReference type="ARBA" id="ARBA00050776"/>
    </source>
</evidence>
<dbReference type="SUPFAM" id="SSF53383">
    <property type="entry name" value="PLP-dependent transferases"/>
    <property type="match status" value="1"/>
</dbReference>
<dbReference type="RefSeq" id="WP_233373903.1">
    <property type="nucleotide sequence ID" value="NZ_JAJTWU010000008.1"/>
</dbReference>
<dbReference type="InterPro" id="IPR015421">
    <property type="entry name" value="PyrdxlP-dep_Trfase_major"/>
</dbReference>
<comment type="catalytic activity">
    <reaction evidence="8">
        <text>(sulfur carrier)-H + L-cysteine = (sulfur carrier)-SH + L-alanine</text>
        <dbReference type="Rhea" id="RHEA:43892"/>
        <dbReference type="Rhea" id="RHEA-COMP:14737"/>
        <dbReference type="Rhea" id="RHEA-COMP:14739"/>
        <dbReference type="ChEBI" id="CHEBI:29917"/>
        <dbReference type="ChEBI" id="CHEBI:35235"/>
        <dbReference type="ChEBI" id="CHEBI:57972"/>
        <dbReference type="ChEBI" id="CHEBI:64428"/>
        <dbReference type="EC" id="2.8.1.7"/>
    </reaction>
</comment>
<protein>
    <submittedName>
        <fullName evidence="10">Cysteine desulfurase</fullName>
    </submittedName>
</protein>
<dbReference type="InterPro" id="IPR015424">
    <property type="entry name" value="PyrdxlP-dep_Trfase"/>
</dbReference>
<gene>
    <name evidence="10" type="ORF">LXT13_20480</name>
</gene>
<dbReference type="PANTHER" id="PTHR11601:SF34">
    <property type="entry name" value="CYSTEINE DESULFURASE"/>
    <property type="match status" value="1"/>
</dbReference>
<dbReference type="Proteomes" id="UP001200741">
    <property type="component" value="Unassembled WGS sequence"/>
</dbReference>
<proteinExistence type="inferred from homology"/>
<evidence type="ECO:0000256" key="7">
    <source>
        <dbReference type="ARBA" id="ARBA00023014"/>
    </source>
</evidence>
<keyword evidence="11" id="KW-1185">Reference proteome</keyword>
<dbReference type="Gene3D" id="1.10.260.50">
    <property type="match status" value="1"/>
</dbReference>
<evidence type="ECO:0000256" key="6">
    <source>
        <dbReference type="ARBA" id="ARBA00023004"/>
    </source>
</evidence>
<evidence type="ECO:0000256" key="3">
    <source>
        <dbReference type="ARBA" id="ARBA00022679"/>
    </source>
</evidence>
<dbReference type="PIRSF" id="PIRSF005572">
    <property type="entry name" value="NifS"/>
    <property type="match status" value="1"/>
</dbReference>
<name>A0ABS8XZU7_9BURK</name>
<feature type="domain" description="Aminotransferase class V" evidence="9">
    <location>
        <begin position="2"/>
        <end position="363"/>
    </location>
</feature>
<dbReference type="Gene3D" id="3.90.1150.10">
    <property type="entry name" value="Aspartate Aminotransferase, domain 1"/>
    <property type="match status" value="1"/>
</dbReference>
<evidence type="ECO:0000256" key="2">
    <source>
        <dbReference type="ARBA" id="ARBA00006490"/>
    </source>
</evidence>
<keyword evidence="4" id="KW-0479">Metal-binding</keyword>
<evidence type="ECO:0000313" key="11">
    <source>
        <dbReference type="Proteomes" id="UP001200741"/>
    </source>
</evidence>
<dbReference type="InterPro" id="IPR015422">
    <property type="entry name" value="PyrdxlP-dep_Trfase_small"/>
</dbReference>
<dbReference type="InterPro" id="IPR016454">
    <property type="entry name" value="Cysteine_dSase"/>
</dbReference>
<comment type="cofactor">
    <cofactor evidence="1">
        <name>pyridoxal 5'-phosphate</name>
        <dbReference type="ChEBI" id="CHEBI:597326"/>
    </cofactor>
</comment>
<evidence type="ECO:0000313" key="10">
    <source>
        <dbReference type="EMBL" id="MCE4556780.1"/>
    </source>
</evidence>
<evidence type="ECO:0000259" key="9">
    <source>
        <dbReference type="Pfam" id="PF00266"/>
    </source>
</evidence>
<keyword evidence="7" id="KW-0411">Iron-sulfur</keyword>
<dbReference type="PANTHER" id="PTHR11601">
    <property type="entry name" value="CYSTEINE DESULFURYLASE FAMILY MEMBER"/>
    <property type="match status" value="1"/>
</dbReference>
<evidence type="ECO:0000256" key="5">
    <source>
        <dbReference type="ARBA" id="ARBA00022898"/>
    </source>
</evidence>